<comment type="caution">
    <text evidence="1">The sequence shown here is derived from an EMBL/GenBank/DDBJ whole genome shotgun (WGS) entry which is preliminary data.</text>
</comment>
<dbReference type="STRING" id="1239962.C943_02528"/>
<gene>
    <name evidence="1" type="ORF">C943_02528</name>
</gene>
<dbReference type="Proteomes" id="UP000010953">
    <property type="component" value="Unassembled WGS sequence"/>
</dbReference>
<evidence type="ECO:0000313" key="2">
    <source>
        <dbReference type="Proteomes" id="UP000010953"/>
    </source>
</evidence>
<dbReference type="InParanoid" id="M7Y2F7"/>
<dbReference type="AlphaFoldDB" id="M7Y2F7"/>
<accession>M7Y2F7</accession>
<evidence type="ECO:0000313" key="1">
    <source>
        <dbReference type="EMBL" id="EMS31381.1"/>
    </source>
</evidence>
<proteinExistence type="predicted"/>
<keyword evidence="2" id="KW-1185">Reference proteome</keyword>
<sequence>MGKTVVSSKVWMVEKLGKGRILAFLWEKAAVGSAWRFPVKILTKSMP</sequence>
<protein>
    <submittedName>
        <fullName evidence="1">Uncharacterized protein</fullName>
    </submittedName>
</protein>
<name>M7Y2F7_9BACT</name>
<dbReference type="EMBL" id="AMZY02000020">
    <property type="protein sequence ID" value="EMS31381.1"/>
    <property type="molecule type" value="Genomic_DNA"/>
</dbReference>
<organism evidence="1 2">
    <name type="scientific">Mariniradius saccharolyticus AK6</name>
    <dbReference type="NCBI Taxonomy" id="1239962"/>
    <lineage>
        <taxon>Bacteria</taxon>
        <taxon>Pseudomonadati</taxon>
        <taxon>Bacteroidota</taxon>
        <taxon>Cytophagia</taxon>
        <taxon>Cytophagales</taxon>
        <taxon>Cyclobacteriaceae</taxon>
        <taxon>Mariniradius</taxon>
    </lineage>
</organism>
<reference evidence="1" key="1">
    <citation type="submission" date="2013-01" db="EMBL/GenBank/DDBJ databases">
        <title>Genome assembly of Mariniradius saccharolyticus AK6.</title>
        <authorList>
            <person name="Vaidya B."/>
            <person name="Khatri I."/>
            <person name="Tanuku N.R.S."/>
            <person name="Subramanian S."/>
            <person name="Pinnaka A."/>
        </authorList>
    </citation>
    <scope>NUCLEOTIDE SEQUENCE [LARGE SCALE GENOMIC DNA]</scope>
    <source>
        <strain evidence="1">AK6</strain>
    </source>
</reference>